<dbReference type="VEuPathDB" id="GiardiaDB:GL50803_94646"/>
<sequence>MLATDNAIGQLPGLSSLSDEVDACYPTVYEDTKGLVDAFVVFTSSFSAHIIGQDGAIIWKDITTYGIDSSSNLRITVYTSETSLFTLSFTDAGVWSTCKEKLLFCQLSTSADGDGPGGFTLPHRSTSTLCRTELANQLDSHLDSPTILSTETSAAQSNDAGRAFSPEILCLYMHTSVFDESFSHVFRLFYDVVLLNNNVLTTLMMSPMKEDILDRTLTNLSAHALYPTHTRLHAHDLIGLLSVVNTFVLRNVTLSYELLSHDIRVTDSPGAHLRGQTPKDSFSIEETSYPYHSIRYLDILQQILSHRVISFSSAHQCVILSDERLAESIITALVLYFDSVCSFIGIFFGAPALAPLKRFFSTSSNVELSVVLSTSLYQQLQEILKLIFIVLSGCFPRGVSEHLLEFSPFHAAPTFDYQAVSKYFLTHVQNGDSLAKSYPSHKDTLEAIVYAHRKPMDRRDMVYNLLYLSFIIIDTFNQAATLDASISQLVIPNFSEKDSRLLFGGLLHELDAQITIFFLSLSLYESGNDSLVRDLLFGNVSWLISTESIGPGYNRNITEHDMELSVDAVVYNASRRFWLNAQPLIMLLRTLISIFQSSALFLFEFDPDLCVHFMNCILLVFMDEHLDLLHQAIAIEAERHLALNQRDSKANDASLRLHILLVMETLLRDFIQRISYVLTSILEAFTSISLLATSPPLSLIRQSCYRAALLGSVYLGRRVVRFYRSAQESPLTAPLTTYTSTCVNSIIHIFKQLTDASVQTYLDLSTYLMLTQYLAEFLNDTTESSTELTALKDVIASGLVSIVVRFIPQIPDGLTENKRDSIMSLSLGLEIITALDVTSLLTRSSRRKMEEQSILQVVTTCCTEQARLLSRFIALLPPILEAPKQSTFLPPLLPVNTEASMTINMLDLDCGETLNQHHFHEIMHLNLEALLINLVALYDHLHIQDFIDSFLDASKDSIVYSTEMMRKTKQVSILSNLDPELHNKIIDSVAHTALCLIADVFPFLTKEDRLFASAVETLSHTILGFLLLSLYRQLAVARTVADFYRPNDLFTLYFSLVKTDCLYTLFSPADLRILFVAIDMQSIIFRTLSRNVDVLRETTAAYNVLNLVITRLCRGTLLAGDAEVSASITSSCASQPYPLFRKEKRNSYPITARKVSQKSILAYLDNLSATLSYVAQREPSSVDAQLLILSAIASLFDCIAPTSVLQSEVTQIDELVDLRIYLESGHEAYSEVLLEEASNLVKNKIILLYIFKEPDGKRCNPLLLSALSTAIESADERLKRLGISLLYRCMFVIALKGISGEELFSFAFSPDVCAHLLSVFTIDTAKELLEPVLDVFDIGLQFLYEVEAMSTQKRRGLTSLVQYQTSYLKMITTLTALISRDHLSITESFYLRLSSFLTSLMILFNRLNLFKEFSAPFSALVNALIETAMPDYRQILGTSDPLPLLFSIANTLYTYLCMCMHEETFAKMPDNISKKKGSKRPSVTAHNITHLALSTPVDETSSERAGTVVITVCTILLNCFQSISETAPKSNDISFKKAISILYSLSQFGFAEADCVYILLYTYVGTLSHIGLLQTPDKDKEYDLQIKCVVRIFKAIINVIKNPCHSMFIEESLTNVLLVNGNDFLVFLCVCLAVAVRNPVLYKSLIQPYEDLARESEGNAAVSLWLSLFRLIKRARSLTDLVRSLADMSLEVLHCVFSHLVRKPAEQTSMFTTGPGRYLLSLLLHCFANNSEMSDNETPVSCTNPIQKPNGNHAQMAAEILALSMRAAPTQVSAILIKKSTMYILISSFEKLVAALLENELKNDRHDSFNQPDDNLDNRSMAAGTLGEILSIYADMALLRECSNIFRESNNHLLVLIAEFLQQLTQYYKRCLAGNQESSIHAPLQAKVEKCMTLAVLTLRNVVITAEDLSYITMNIKETKAYVLISGMYEYITLHTNPGADMAGLPAATEYLTIIIMHLITQAEDAGADHHAITLVKRYALQLEQKMQSTLQKDICVEECSALLGALNMLP</sequence>
<protein>
    <submittedName>
        <fullName evidence="1">Uncharacterized protein</fullName>
    </submittedName>
</protein>
<keyword evidence="2" id="KW-1185">Reference proteome</keyword>
<proteinExistence type="predicted"/>
<evidence type="ECO:0000313" key="1">
    <source>
        <dbReference type="EMBL" id="KAE8303427.1"/>
    </source>
</evidence>
<organism evidence="1 2">
    <name type="scientific">Giardia intestinalis (strain ATCC 50803 / WB clone C6)</name>
    <name type="common">Giardia lamblia</name>
    <dbReference type="NCBI Taxonomy" id="184922"/>
    <lineage>
        <taxon>Eukaryota</taxon>
        <taxon>Metamonada</taxon>
        <taxon>Diplomonadida</taxon>
        <taxon>Hexamitidae</taxon>
        <taxon>Giardiinae</taxon>
        <taxon>Giardia</taxon>
    </lineage>
</organism>
<reference evidence="1 2" key="1">
    <citation type="journal article" date="2007" name="Science">
        <title>Genomic minimalism in the early diverging intestinal parasite Giardia lamblia.</title>
        <authorList>
            <person name="Morrison H.G."/>
            <person name="McArthur A.G."/>
            <person name="Gillin F.D."/>
            <person name="Aley S.B."/>
            <person name="Adam R.D."/>
            <person name="Olsen G.J."/>
            <person name="Best A.A."/>
            <person name="Cande W.Z."/>
            <person name="Chen F."/>
            <person name="Cipriano M.J."/>
            <person name="Davids B.J."/>
            <person name="Dawson S.C."/>
            <person name="Elmendorf H.G."/>
            <person name="Hehl A.B."/>
            <person name="Holder M.E."/>
            <person name="Huse S.M."/>
            <person name="Kim U.U."/>
            <person name="Lasek-Nesselquist E."/>
            <person name="Manning G."/>
            <person name="Nigam A."/>
            <person name="Nixon J.E."/>
            <person name="Palm D."/>
            <person name="Passamaneck N.E."/>
            <person name="Prabhu A."/>
            <person name="Reich C.I."/>
            <person name="Reiner D.S."/>
            <person name="Samuelson J."/>
            <person name="Svard S.G."/>
            <person name="Sogin M.L."/>
        </authorList>
    </citation>
    <scope>NUCLEOTIDE SEQUENCE [LARGE SCALE GENOMIC DNA]</scope>
    <source>
        <strain evidence="1 2">WB C6</strain>
    </source>
</reference>
<dbReference type="OMA" id="YLESGHE"/>
<dbReference type="Proteomes" id="UP000001548">
    <property type="component" value="Unassembled WGS sequence"/>
</dbReference>
<name>D3KH57_GIAIC</name>
<dbReference type="EMBL" id="AACB03000002">
    <property type="protein sequence ID" value="KAE8303427.1"/>
    <property type="molecule type" value="Genomic_DNA"/>
</dbReference>
<accession>D3KH57</accession>
<dbReference type="HOGENOM" id="CLU_233726_0_0_1"/>
<comment type="caution">
    <text evidence="1">The sequence shown here is derived from an EMBL/GenBank/DDBJ whole genome shotgun (WGS) entry which is preliminary data.</text>
</comment>
<evidence type="ECO:0000313" key="2">
    <source>
        <dbReference type="Proteomes" id="UP000001548"/>
    </source>
</evidence>
<gene>
    <name evidence="1" type="ORF">GL50803_0094646</name>
</gene>